<dbReference type="Proteomes" id="UP000192758">
    <property type="component" value="Unassembled WGS sequence"/>
</dbReference>
<accession>A0A1W0E8P7</accession>
<evidence type="ECO:0000256" key="3">
    <source>
        <dbReference type="ARBA" id="ARBA00023054"/>
    </source>
</evidence>
<feature type="domain" description="Rad50/SbcC-type AAA" evidence="6">
    <location>
        <begin position="32"/>
        <end position="335"/>
    </location>
</feature>
<feature type="coiled-coil region" evidence="4">
    <location>
        <begin position="318"/>
        <end position="345"/>
    </location>
</feature>
<evidence type="ECO:0000313" key="8">
    <source>
        <dbReference type="Proteomes" id="UP000192758"/>
    </source>
</evidence>
<feature type="domain" description="SMC hinge" evidence="5">
    <location>
        <begin position="536"/>
        <end position="636"/>
    </location>
</feature>
<sequence length="1160" mass="136931">MKTIKNTCNTNFEFDPNKIENEEFKHGNVMWLYVRNFKTFEEQEFYFGSKLNLIAAPNGAGKSSVASALGFAFCANLKTISLARRVSDLVKFGEKYAEVKVAVYTEGKNNIENLLTQTQKPEDCTSENIFEEGVKKIKSTQICGYTQPKNYVILTRKIKVINERKEEEEYYKNNEKFDGLKNYKNFVLNHLCIDVNKLTNFLGQEKVSEFARLKPEELFEHVFKGHLISHGGKKLQMDECINRYKTNICKKEAIVLELNEKSQMENNLYNKKSKLYKEIEKINKMEDFEKQKMVLTYKKELLDKKEVDNHILMEEKYIKSYELEFKKLLKDINDCNDLKKELEEDTEYKNSKTVCDKIIEENLKIKQIKNKVCMLINDIKNKKEEISIKEKENIKIKEENKKALKNKQILKEKVYSYLEKFAEFSGVKTSNLFCEIKSNLDKNLDEKDYTENISDFKRLRNLSLTKFETQNFNGEEIERLKTKAHKLQMDIENIERFRMELNDRKGRRFELLKKFHYDTYKALMLLKENPMYKSLYYEPLFLNIEIEEGYNSEIEALLSFQSLSSFLVKSSEDMFKLTTLLKDQKKLAVNFIVLDFLDAEGNICRKDSTQYIEKQQDIRAASDLIYVDEVYKTFLNLFYNFNKIPVVRNTNLDENYVFSKYSFVKKMIINKYIVESKGNKYNSDKIIKIDRLISQNIFSDRNSNLSKNLEGKLKKLKILKELREKVNLDMKKAMVEKAEKEKEFEKDKSKVSDIKMMFYNLQRFLGDFYTNSKQRQLLEIDYALLPKYEQMLLAEVATLNDIKLHTLNYERINSVENELINVQRKLQQSESDQIRKKEFLKESTNKLNVWREKSKMHENKMKQIEHAYDEQVRRNRKRATLTGNHTAKTSQQIIEETSKNNISVNICKEEVSTSQGQTFNWKKEVENCKYDSPYDIAVQINLLDTKIQQILPNINEKAKSQLIDAENRYKGTNAEKQKLKEEYNKITKNIHSIKNSIERSIQINLQNINEKFNTLLSACGFSGEVHLFEKDSKRNETNKNEENKVNAINDENTSKNEEDMQFSLYLYVKFKGKEMQRLKKELCSGGEMSISIILFILALQDENSSFRLVDEINQGMDKENEEKVFKLLNKMNGQFFIITPKLLDVFEYPENTKAHILYTI</sequence>
<dbReference type="SUPFAM" id="SSF75553">
    <property type="entry name" value="Smc hinge domain"/>
    <property type="match status" value="1"/>
</dbReference>
<gene>
    <name evidence="7" type="primary">Smc5</name>
    <name evidence="7" type="ORF">EHP00_1489</name>
</gene>
<dbReference type="InterPro" id="IPR038729">
    <property type="entry name" value="Rad50/SbcC_AAA"/>
</dbReference>
<dbReference type="InterPro" id="IPR036277">
    <property type="entry name" value="SMC_hinge_sf"/>
</dbReference>
<name>A0A1W0E8P7_9MICR</name>
<dbReference type="VEuPathDB" id="MicrosporidiaDB:EHP00_1489"/>
<dbReference type="Pfam" id="PF13476">
    <property type="entry name" value="AAA_23"/>
    <property type="match status" value="1"/>
</dbReference>
<dbReference type="GO" id="GO:0051276">
    <property type="term" value="P:chromosome organization"/>
    <property type="evidence" value="ECO:0007669"/>
    <property type="project" value="InterPro"/>
</dbReference>
<dbReference type="EMBL" id="MNPJ01000005">
    <property type="protein sequence ID" value="OQS55635.1"/>
    <property type="molecule type" value="Genomic_DNA"/>
</dbReference>
<evidence type="ECO:0000256" key="4">
    <source>
        <dbReference type="SAM" id="Coils"/>
    </source>
</evidence>
<dbReference type="OrthoDB" id="10254973at2759"/>
<dbReference type="PANTHER" id="PTHR45916:SF1">
    <property type="entry name" value="STRUCTURAL MAINTENANCE OF CHROMOSOMES PROTEIN 5"/>
    <property type="match status" value="1"/>
</dbReference>
<organism evidence="7 8">
    <name type="scientific">Ecytonucleospora hepatopenaei</name>
    <dbReference type="NCBI Taxonomy" id="646526"/>
    <lineage>
        <taxon>Eukaryota</taxon>
        <taxon>Fungi</taxon>
        <taxon>Fungi incertae sedis</taxon>
        <taxon>Microsporidia</taxon>
        <taxon>Enterocytozoonidae</taxon>
        <taxon>Ecytonucleospora</taxon>
    </lineage>
</organism>
<reference evidence="7 8" key="1">
    <citation type="journal article" date="2017" name="Environ. Microbiol.">
        <title>Decay of the glycolytic pathway and adaptation to intranuclear parasitism within Enterocytozoonidae microsporidia.</title>
        <authorList>
            <person name="Wiredu Boakye D."/>
            <person name="Jaroenlak P."/>
            <person name="Prachumwat A."/>
            <person name="Williams T.A."/>
            <person name="Bateman K.S."/>
            <person name="Itsathitphaisarn O."/>
            <person name="Sritunyalucksana K."/>
            <person name="Paszkiewicz K.H."/>
            <person name="Moore K.A."/>
            <person name="Stentiford G.D."/>
            <person name="Williams B.A."/>
        </authorList>
    </citation>
    <scope>NUCLEOTIDE SEQUENCE [LARGE SCALE GENOMIC DNA]</scope>
    <source>
        <strain evidence="7 8">TH1</strain>
    </source>
</reference>
<keyword evidence="3 4" id="KW-0175">Coiled coil</keyword>
<feature type="coiled-coil region" evidence="4">
    <location>
        <begin position="812"/>
        <end position="860"/>
    </location>
</feature>
<feature type="coiled-coil region" evidence="4">
    <location>
        <begin position="716"/>
        <end position="748"/>
    </location>
</feature>
<dbReference type="Gene3D" id="3.30.70.1620">
    <property type="match status" value="1"/>
</dbReference>
<proteinExistence type="inferred from homology"/>
<dbReference type="GO" id="GO:0000724">
    <property type="term" value="P:double-strand break repair via homologous recombination"/>
    <property type="evidence" value="ECO:0007669"/>
    <property type="project" value="TreeGrafter"/>
</dbReference>
<dbReference type="Gene3D" id="3.40.50.300">
    <property type="entry name" value="P-loop containing nucleotide triphosphate hydrolases"/>
    <property type="match status" value="2"/>
</dbReference>
<dbReference type="GO" id="GO:0016887">
    <property type="term" value="F:ATP hydrolysis activity"/>
    <property type="evidence" value="ECO:0007669"/>
    <property type="project" value="InterPro"/>
</dbReference>
<evidence type="ECO:0000259" key="6">
    <source>
        <dbReference type="Pfam" id="PF13476"/>
    </source>
</evidence>
<dbReference type="GO" id="GO:0003697">
    <property type="term" value="F:single-stranded DNA binding"/>
    <property type="evidence" value="ECO:0007669"/>
    <property type="project" value="TreeGrafter"/>
</dbReference>
<dbReference type="InterPro" id="IPR027417">
    <property type="entry name" value="P-loop_NTPase"/>
</dbReference>
<dbReference type="AlphaFoldDB" id="A0A1W0E8P7"/>
<comment type="similarity">
    <text evidence="1">Belongs to the SMC family. SMC5 subfamily.</text>
</comment>
<evidence type="ECO:0000259" key="5">
    <source>
        <dbReference type="Pfam" id="PF06470"/>
    </source>
</evidence>
<evidence type="ECO:0000256" key="2">
    <source>
        <dbReference type="ARBA" id="ARBA00018687"/>
    </source>
</evidence>
<dbReference type="InterPro" id="IPR010935">
    <property type="entry name" value="SMC_hinge"/>
</dbReference>
<dbReference type="Pfam" id="PF06470">
    <property type="entry name" value="SMC_hinge"/>
    <property type="match status" value="1"/>
</dbReference>
<dbReference type="GO" id="GO:0030915">
    <property type="term" value="C:Smc5-Smc6 complex"/>
    <property type="evidence" value="ECO:0007669"/>
    <property type="project" value="TreeGrafter"/>
</dbReference>
<feature type="coiled-coil region" evidence="4">
    <location>
        <begin position="955"/>
        <end position="996"/>
    </location>
</feature>
<dbReference type="Gene3D" id="1.20.1060.20">
    <property type="match status" value="1"/>
</dbReference>
<dbReference type="GO" id="GO:0005524">
    <property type="term" value="F:ATP binding"/>
    <property type="evidence" value="ECO:0007669"/>
    <property type="project" value="InterPro"/>
</dbReference>
<protein>
    <recommendedName>
        <fullName evidence="2">Structural maintenance of chromosomes protein 5</fullName>
    </recommendedName>
</protein>
<dbReference type="STRING" id="646526.A0A1W0E8P7"/>
<dbReference type="PANTHER" id="PTHR45916">
    <property type="entry name" value="STRUCTURAL MAINTENANCE OF CHROMOSOMES PROTEIN 5"/>
    <property type="match status" value="1"/>
</dbReference>
<evidence type="ECO:0000313" key="7">
    <source>
        <dbReference type="EMBL" id="OQS55635.1"/>
    </source>
</evidence>
<feature type="coiled-coil region" evidence="4">
    <location>
        <begin position="379"/>
        <end position="413"/>
    </location>
</feature>
<evidence type="ECO:0000256" key="1">
    <source>
        <dbReference type="ARBA" id="ARBA00010171"/>
    </source>
</evidence>
<dbReference type="SUPFAM" id="SSF52540">
    <property type="entry name" value="P-loop containing nucleoside triphosphate hydrolases"/>
    <property type="match status" value="1"/>
</dbReference>
<keyword evidence="8" id="KW-1185">Reference proteome</keyword>
<comment type="caution">
    <text evidence="7">The sequence shown here is derived from an EMBL/GenBank/DDBJ whole genome shotgun (WGS) entry which is preliminary data.</text>
</comment>
<dbReference type="GO" id="GO:0005634">
    <property type="term" value="C:nucleus"/>
    <property type="evidence" value="ECO:0007669"/>
    <property type="project" value="TreeGrafter"/>
</dbReference>